<dbReference type="EMBL" id="KV426716">
    <property type="protein sequence ID" value="KZV78947.1"/>
    <property type="molecule type" value="Genomic_DNA"/>
</dbReference>
<protein>
    <recommendedName>
        <fullName evidence="1">F-box domain-containing protein</fullName>
    </recommendedName>
</protein>
<dbReference type="AlphaFoldDB" id="A0A166NAR9"/>
<evidence type="ECO:0000313" key="3">
    <source>
        <dbReference type="Proteomes" id="UP000077266"/>
    </source>
</evidence>
<keyword evidence="3" id="KW-1185">Reference proteome</keyword>
<name>A0A166NAR9_EXIGL</name>
<evidence type="ECO:0000313" key="2">
    <source>
        <dbReference type="EMBL" id="KZV78947.1"/>
    </source>
</evidence>
<dbReference type="InParanoid" id="A0A166NAR9"/>
<sequence length="521" mass="58197">MLDILPHELILCTLHYLDLASLRSLRMTSAAWNALFIQYRETIYKGAATLHGFSSPGASIDDTCAAYATSWLQYAGSWEEICKRFRRLDRVWKGDGPPPSQRVLTSTGPRAHRFKVVPEDRVLIMTVGRAEGQLLHGEIKDVHGHLVTIDIETDTVLWALPQRRVRAYAHCEYDAGYLVFDRQGNSLEVWRRASGVPDLVTMPLESRPDERMILAAAEAYKADPSSLRGIFEPHALLTVPALGWAYHTVGTSLVVASQLARRAFVFDIARGILLETLDLDADADVAETWAHINYVDIDAPRRRVLVATDLGVYVYENRTTNEGESSRTVTVLVARVPVLEDTNTWTMYHTGIEENAFILDAEGEEEFWLTARSAIVDPHTPLNFAVPDSMIFAVHVSPCGEHLAMLSRTSLIVIRDYLSSPNDTYILQLPNYADATYLAFDGMRIAVGMSEGVLVTDVDLSKVVWLRPKMEQTHMYSCVQLTREALWTTWGHAIMGGNFPASVLCFGFGDAAAQPVPFERI</sequence>
<gene>
    <name evidence="2" type="ORF">EXIGLDRAFT_757316</name>
</gene>
<dbReference type="STRING" id="1314781.A0A166NAR9"/>
<dbReference type="PROSITE" id="PS50181">
    <property type="entry name" value="FBOX"/>
    <property type="match status" value="1"/>
</dbReference>
<reference evidence="2 3" key="1">
    <citation type="journal article" date="2016" name="Mol. Biol. Evol.">
        <title>Comparative Genomics of Early-Diverging Mushroom-Forming Fungi Provides Insights into the Origins of Lignocellulose Decay Capabilities.</title>
        <authorList>
            <person name="Nagy L.G."/>
            <person name="Riley R."/>
            <person name="Tritt A."/>
            <person name="Adam C."/>
            <person name="Daum C."/>
            <person name="Floudas D."/>
            <person name="Sun H."/>
            <person name="Yadav J.S."/>
            <person name="Pangilinan J."/>
            <person name="Larsson K.H."/>
            <person name="Matsuura K."/>
            <person name="Barry K."/>
            <person name="Labutti K."/>
            <person name="Kuo R."/>
            <person name="Ohm R.A."/>
            <person name="Bhattacharya S.S."/>
            <person name="Shirouzu T."/>
            <person name="Yoshinaga Y."/>
            <person name="Martin F.M."/>
            <person name="Grigoriev I.V."/>
            <person name="Hibbett D.S."/>
        </authorList>
    </citation>
    <scope>NUCLEOTIDE SEQUENCE [LARGE SCALE GENOMIC DNA]</scope>
    <source>
        <strain evidence="2 3">HHB12029</strain>
    </source>
</reference>
<dbReference type="SUPFAM" id="SSF81383">
    <property type="entry name" value="F-box domain"/>
    <property type="match status" value="1"/>
</dbReference>
<dbReference type="InterPro" id="IPR011044">
    <property type="entry name" value="Quino_amine_DH_bsu"/>
</dbReference>
<dbReference type="InterPro" id="IPR036047">
    <property type="entry name" value="F-box-like_dom_sf"/>
</dbReference>
<dbReference type="InterPro" id="IPR001810">
    <property type="entry name" value="F-box_dom"/>
</dbReference>
<proteinExistence type="predicted"/>
<dbReference type="OrthoDB" id="550575at2759"/>
<organism evidence="2 3">
    <name type="scientific">Exidia glandulosa HHB12029</name>
    <dbReference type="NCBI Taxonomy" id="1314781"/>
    <lineage>
        <taxon>Eukaryota</taxon>
        <taxon>Fungi</taxon>
        <taxon>Dikarya</taxon>
        <taxon>Basidiomycota</taxon>
        <taxon>Agaricomycotina</taxon>
        <taxon>Agaricomycetes</taxon>
        <taxon>Auriculariales</taxon>
        <taxon>Exidiaceae</taxon>
        <taxon>Exidia</taxon>
    </lineage>
</organism>
<accession>A0A166NAR9</accession>
<feature type="domain" description="F-box" evidence="1">
    <location>
        <begin position="1"/>
        <end position="47"/>
    </location>
</feature>
<dbReference type="Proteomes" id="UP000077266">
    <property type="component" value="Unassembled WGS sequence"/>
</dbReference>
<dbReference type="SUPFAM" id="SSF50969">
    <property type="entry name" value="YVTN repeat-like/Quinoprotein amine dehydrogenase"/>
    <property type="match status" value="1"/>
</dbReference>
<evidence type="ECO:0000259" key="1">
    <source>
        <dbReference type="PROSITE" id="PS50181"/>
    </source>
</evidence>